<accession>A0A382BPL1</accession>
<dbReference type="Gene3D" id="3.30.1130.10">
    <property type="match status" value="1"/>
</dbReference>
<gene>
    <name evidence="5" type="ORF">METZ01_LOCUS168186</name>
</gene>
<dbReference type="GO" id="GO:0008616">
    <property type="term" value="P:tRNA queuosine(34) biosynthetic process"/>
    <property type="evidence" value="ECO:0007669"/>
    <property type="project" value="UniProtKB-KW"/>
</dbReference>
<evidence type="ECO:0000256" key="3">
    <source>
        <dbReference type="ARBA" id="ARBA00022857"/>
    </source>
</evidence>
<evidence type="ECO:0000256" key="2">
    <source>
        <dbReference type="ARBA" id="ARBA00022785"/>
    </source>
</evidence>
<keyword evidence="2" id="KW-0671">Queuosine biosynthesis</keyword>
<dbReference type="PANTHER" id="PTHR34354:SF1">
    <property type="entry name" value="NADPH-DEPENDENT 7-CYANO-7-DEAZAGUANINE REDUCTASE"/>
    <property type="match status" value="1"/>
</dbReference>
<dbReference type="HAMAP" id="MF_00818">
    <property type="entry name" value="QueF_type1"/>
    <property type="match status" value="1"/>
</dbReference>
<dbReference type="InterPro" id="IPR043133">
    <property type="entry name" value="GTP-CH-I_C/QueF"/>
</dbReference>
<sequence length="138" mass="15784">MKDLREQYVDIGKPLEWKGEEEIDAGILLSFHYQYSDQPAEVSIDTEEFTALCPWTGLPDTGILNITYEPSNKLLELKSLKYYILSYRDVGIVQEHAASRILKDLVAACQPKRMTILLDYRTRGGLHTTVTVRHPSKN</sequence>
<name>A0A382BPL1_9ZZZZ</name>
<evidence type="ECO:0000256" key="1">
    <source>
        <dbReference type="ARBA" id="ARBA00022490"/>
    </source>
</evidence>
<dbReference type="GO" id="GO:0005737">
    <property type="term" value="C:cytoplasm"/>
    <property type="evidence" value="ECO:0007669"/>
    <property type="project" value="InterPro"/>
</dbReference>
<keyword evidence="3" id="KW-0521">NADP</keyword>
<dbReference type="NCBIfam" id="TIGR03139">
    <property type="entry name" value="QueF-II"/>
    <property type="match status" value="1"/>
</dbReference>
<dbReference type="InterPro" id="IPR050084">
    <property type="entry name" value="NADPH_dep_7-cyano-7-deazaG_red"/>
</dbReference>
<proteinExistence type="inferred from homology"/>
<keyword evidence="4" id="KW-0560">Oxidoreductase</keyword>
<dbReference type="GO" id="GO:0033739">
    <property type="term" value="F:preQ1 synthase activity"/>
    <property type="evidence" value="ECO:0007669"/>
    <property type="project" value="InterPro"/>
</dbReference>
<reference evidence="5" key="1">
    <citation type="submission" date="2018-05" db="EMBL/GenBank/DDBJ databases">
        <authorList>
            <person name="Lanie J.A."/>
            <person name="Ng W.-L."/>
            <person name="Kazmierczak K.M."/>
            <person name="Andrzejewski T.M."/>
            <person name="Davidsen T.M."/>
            <person name="Wayne K.J."/>
            <person name="Tettelin H."/>
            <person name="Glass J.I."/>
            <person name="Rusch D."/>
            <person name="Podicherti R."/>
            <person name="Tsui H.-C.T."/>
            <person name="Winkler M.E."/>
        </authorList>
    </citation>
    <scope>NUCLEOTIDE SEQUENCE</scope>
</reference>
<evidence type="ECO:0000256" key="4">
    <source>
        <dbReference type="ARBA" id="ARBA00023002"/>
    </source>
</evidence>
<dbReference type="Pfam" id="PF14489">
    <property type="entry name" value="QueF"/>
    <property type="match status" value="1"/>
</dbReference>
<evidence type="ECO:0008006" key="6">
    <source>
        <dbReference type="Google" id="ProtNLM"/>
    </source>
</evidence>
<organism evidence="5">
    <name type="scientific">marine metagenome</name>
    <dbReference type="NCBI Taxonomy" id="408172"/>
    <lineage>
        <taxon>unclassified sequences</taxon>
        <taxon>metagenomes</taxon>
        <taxon>ecological metagenomes</taxon>
    </lineage>
</organism>
<dbReference type="SUPFAM" id="SSF55620">
    <property type="entry name" value="Tetrahydrobiopterin biosynthesis enzymes-like"/>
    <property type="match status" value="1"/>
</dbReference>
<protein>
    <recommendedName>
        <fullName evidence="6">NADPH-dependent 7-cyano-7-deazaguanine reductase N-terminal domain-containing protein</fullName>
    </recommendedName>
</protein>
<dbReference type="InterPro" id="IPR016856">
    <property type="entry name" value="QueF_type1"/>
</dbReference>
<dbReference type="InterPro" id="IPR029500">
    <property type="entry name" value="QueF"/>
</dbReference>
<evidence type="ECO:0000313" key="5">
    <source>
        <dbReference type="EMBL" id="SVB15332.1"/>
    </source>
</evidence>
<dbReference type="PANTHER" id="PTHR34354">
    <property type="entry name" value="NADPH-DEPENDENT 7-CYANO-7-DEAZAGUANINE REDUCTASE"/>
    <property type="match status" value="1"/>
</dbReference>
<dbReference type="EMBL" id="UINC01030632">
    <property type="protein sequence ID" value="SVB15332.1"/>
    <property type="molecule type" value="Genomic_DNA"/>
</dbReference>
<keyword evidence="1" id="KW-0963">Cytoplasm</keyword>
<dbReference type="AlphaFoldDB" id="A0A382BPL1"/>